<evidence type="ECO:0008006" key="4">
    <source>
        <dbReference type="Google" id="ProtNLM"/>
    </source>
</evidence>
<evidence type="ECO:0000256" key="1">
    <source>
        <dbReference type="SAM" id="Phobius"/>
    </source>
</evidence>
<sequence length="306" mass="35075">MPPPPARKETSQDISHTSVLQNTFVDTPCFSSSQDYLTYITSSIPNIRILEISTPAGDYKHIGTIKYEIFLQHCIGDYLLFMDLATDSIQDALNMLHICKEYDLVIGIARSKPRSLMQKIGAKIFYNTLHILTHSGKKEHYSEFCALSRKCIHSLLHTQDDIKLLKITHFDKALKMYQYPYTPMYIPHRNFVESLNIGLDIIIGQSYKLLRFGTCLCLLFALVNIIYALYILASYIFMPHISQGWTSTSLYLVSMNIGLFLMLSIIGEYIRIILLRLKGSAPYEIINEQSSVVIDFKDNNIQRNPL</sequence>
<feature type="transmembrane region" description="Helical" evidence="1">
    <location>
        <begin position="250"/>
        <end position="270"/>
    </location>
</feature>
<reference evidence="2 3" key="1">
    <citation type="submission" date="2024-02" db="EMBL/GenBank/DDBJ databases">
        <title>Genome and pathogenicity analysis of Helicobacter mastomyrinus isolated from mice.</title>
        <authorList>
            <person name="Zhu L."/>
        </authorList>
    </citation>
    <scope>NUCLEOTIDE SEQUENCE [LARGE SCALE GENOMIC DNA]</scope>
    <source>
        <strain evidence="2 3">Hm-17</strain>
    </source>
</reference>
<proteinExistence type="predicted"/>
<accession>A0ABZ3F554</accession>
<feature type="transmembrane region" description="Helical" evidence="1">
    <location>
        <begin position="215"/>
        <end position="238"/>
    </location>
</feature>
<gene>
    <name evidence="2" type="ORF">V3I05_01060</name>
</gene>
<dbReference type="Proteomes" id="UP001434737">
    <property type="component" value="Chromosome"/>
</dbReference>
<organism evidence="2 3">
    <name type="scientific">Helicobacter mastomyrinus</name>
    <dbReference type="NCBI Taxonomy" id="287948"/>
    <lineage>
        <taxon>Bacteria</taxon>
        <taxon>Pseudomonadati</taxon>
        <taxon>Campylobacterota</taxon>
        <taxon>Epsilonproteobacteria</taxon>
        <taxon>Campylobacterales</taxon>
        <taxon>Helicobacteraceae</taxon>
        <taxon>Helicobacter</taxon>
    </lineage>
</organism>
<evidence type="ECO:0000313" key="2">
    <source>
        <dbReference type="EMBL" id="XAM18311.1"/>
    </source>
</evidence>
<dbReference type="RefSeq" id="WP_300448489.1">
    <property type="nucleotide sequence ID" value="NZ_CP145316.1"/>
</dbReference>
<keyword evidence="3" id="KW-1185">Reference proteome</keyword>
<protein>
    <recommendedName>
        <fullName evidence="4">Glycosyltransferase</fullName>
    </recommendedName>
</protein>
<keyword evidence="1" id="KW-1133">Transmembrane helix</keyword>
<dbReference type="EMBL" id="CP145316">
    <property type="protein sequence ID" value="XAM18311.1"/>
    <property type="molecule type" value="Genomic_DNA"/>
</dbReference>
<evidence type="ECO:0000313" key="3">
    <source>
        <dbReference type="Proteomes" id="UP001434737"/>
    </source>
</evidence>
<keyword evidence="1" id="KW-0812">Transmembrane</keyword>
<keyword evidence="1" id="KW-0472">Membrane</keyword>
<name>A0ABZ3F554_9HELI</name>